<dbReference type="PROSITE" id="PS51781">
    <property type="entry name" value="SH3B"/>
    <property type="match status" value="1"/>
</dbReference>
<evidence type="ECO:0000256" key="1">
    <source>
        <dbReference type="SAM" id="MobiDB-lite"/>
    </source>
</evidence>
<feature type="domain" description="SH3b" evidence="3">
    <location>
        <begin position="187"/>
        <end position="252"/>
    </location>
</feature>
<feature type="transmembrane region" description="Helical" evidence="2">
    <location>
        <begin position="20"/>
        <end position="37"/>
    </location>
</feature>
<protein>
    <submittedName>
        <fullName evidence="4">Bacterial SH3 domain protein</fullName>
    </submittedName>
</protein>
<evidence type="ECO:0000313" key="4">
    <source>
        <dbReference type="EMBL" id="AUQ92984.1"/>
    </source>
</evidence>
<evidence type="ECO:0000313" key="5">
    <source>
        <dbReference type="Proteomes" id="UP000236536"/>
    </source>
</evidence>
<accession>A0ABM6R9C9</accession>
<evidence type="ECO:0000256" key="2">
    <source>
        <dbReference type="SAM" id="Phobius"/>
    </source>
</evidence>
<name>A0ABM6R9C9_9RHOB</name>
<proteinExistence type="predicted"/>
<dbReference type="Proteomes" id="UP000236536">
    <property type="component" value="Chromosome"/>
</dbReference>
<dbReference type="SMART" id="SM00287">
    <property type="entry name" value="SH3b"/>
    <property type="match status" value="1"/>
</dbReference>
<keyword evidence="2" id="KW-0812">Transmembrane</keyword>
<dbReference type="EMBL" id="CP010705">
    <property type="protein sequence ID" value="AUQ92984.1"/>
    <property type="molecule type" value="Genomic_DNA"/>
</dbReference>
<gene>
    <name evidence="4" type="ORF">PhaeoP66_00155</name>
</gene>
<reference evidence="4 5" key="1">
    <citation type="journal article" date="2017" name="Genome Biol. Evol.">
        <title>Trajectories and Drivers of Genome Evolution in Surface-Associated Marine Phaeobacter.</title>
        <authorList>
            <person name="Freese H.M."/>
            <person name="Sikorski J."/>
            <person name="Bunk B."/>
            <person name="Scheuner C."/>
            <person name="Meier-Kolthoff J.P."/>
            <person name="Sproer C."/>
            <person name="Gram L."/>
            <person name="Overmann J."/>
        </authorList>
    </citation>
    <scope>NUCLEOTIDE SEQUENCE [LARGE SCALE GENOMIC DNA]</scope>
    <source>
        <strain evidence="4 5">P66</strain>
    </source>
</reference>
<organism evidence="4 5">
    <name type="scientific">Phaeobacter inhibens</name>
    <dbReference type="NCBI Taxonomy" id="221822"/>
    <lineage>
        <taxon>Bacteria</taxon>
        <taxon>Pseudomonadati</taxon>
        <taxon>Pseudomonadota</taxon>
        <taxon>Alphaproteobacteria</taxon>
        <taxon>Rhodobacterales</taxon>
        <taxon>Roseobacteraceae</taxon>
        <taxon>Phaeobacter</taxon>
    </lineage>
</organism>
<feature type="region of interest" description="Disordered" evidence="1">
    <location>
        <begin position="94"/>
        <end position="113"/>
    </location>
</feature>
<reference evidence="4 5" key="2">
    <citation type="journal article" date="2017" name="Int. J. Syst. Evol. Microbiol.">
        <title>Adaptation of Surface-Associated Bacteria to the Open Ocean: A Genomically Distinct Subpopulation of Phaeobacter gallaeciensis Colonizes Pacific Mesozooplankton.</title>
        <authorList>
            <person name="Freese H.M."/>
            <person name="Methner A."/>
            <person name="Overmann J."/>
        </authorList>
    </citation>
    <scope>NUCLEOTIDE SEQUENCE [LARGE SCALE GENOMIC DNA]</scope>
    <source>
        <strain evidence="4 5">P66</strain>
    </source>
</reference>
<keyword evidence="2" id="KW-0472">Membrane</keyword>
<dbReference type="Pfam" id="PF08239">
    <property type="entry name" value="SH3_3"/>
    <property type="match status" value="1"/>
</dbReference>
<keyword evidence="5" id="KW-1185">Reference proteome</keyword>
<dbReference type="InterPro" id="IPR003646">
    <property type="entry name" value="SH3-like_bac-type"/>
</dbReference>
<dbReference type="Gene3D" id="2.30.30.40">
    <property type="entry name" value="SH3 Domains"/>
    <property type="match status" value="1"/>
</dbReference>
<evidence type="ECO:0000259" key="3">
    <source>
        <dbReference type="PROSITE" id="PS51781"/>
    </source>
</evidence>
<sequence length="253" mass="26542">MLAIREFAQVFKLILGGDLYMSRFVIASFLFLGWGFYEASGGADFEPPKGPSAAVDIAKAAFGNDSSPSNTSVRSTEVTAESLVSKVALRVPQSDRAQATNRKPARPAADPALRSRVAMEQIAAIGAGLSNSDAAFSATSASQASFQTSTATSGAVQLASLTDGLSAQPLIQAPIETDPQEIVEPDADIRSITATRVNMRSGPGTVYPIVGRLSNGEEVAVFEDIGTGWLHLRTVKDGKVGWIAASLVSQKRP</sequence>
<keyword evidence="2" id="KW-1133">Transmembrane helix</keyword>